<dbReference type="GeneID" id="92513609"/>
<organism evidence="1 2">
    <name type="scientific">Leishmania martiniquensis</name>
    <dbReference type="NCBI Taxonomy" id="1580590"/>
    <lineage>
        <taxon>Eukaryota</taxon>
        <taxon>Discoba</taxon>
        <taxon>Euglenozoa</taxon>
        <taxon>Kinetoplastea</taxon>
        <taxon>Metakinetoplastina</taxon>
        <taxon>Trypanosomatida</taxon>
        <taxon>Trypanosomatidae</taxon>
        <taxon>Leishmaniinae</taxon>
        <taxon>Leishmania</taxon>
    </lineage>
</organism>
<name>A0A836GX30_9TRYP</name>
<dbReference type="AlphaFoldDB" id="A0A836GX30"/>
<dbReference type="EMBL" id="JAFEUZ010000027">
    <property type="protein sequence ID" value="KAG5475442.1"/>
    <property type="molecule type" value="Genomic_DNA"/>
</dbReference>
<reference evidence="2" key="1">
    <citation type="journal article" date="2021" name="Microbiol. Resour. Announc.">
        <title>LGAAP: Leishmaniinae Genome Assembly and Annotation Pipeline.</title>
        <authorList>
            <person name="Almutairi H."/>
            <person name="Urbaniak M.D."/>
            <person name="Bates M.D."/>
            <person name="Jariyapan N."/>
            <person name="Kwakye-Nuako G."/>
            <person name="Thomaz-Soccol V."/>
            <person name="Al-Salem W.S."/>
            <person name="Dillon R.J."/>
            <person name="Bates P.A."/>
            <person name="Gatherer D."/>
        </authorList>
    </citation>
    <scope>NUCLEOTIDE SEQUENCE [LARGE SCALE GENOMIC DNA]</scope>
</reference>
<proteinExistence type="predicted"/>
<dbReference type="SMR" id="A0A836GX30"/>
<evidence type="ECO:0000313" key="1">
    <source>
        <dbReference type="EMBL" id="KAG5475442.1"/>
    </source>
</evidence>
<dbReference type="OrthoDB" id="257581at2759"/>
<reference evidence="2" key="2">
    <citation type="journal article" date="2021" name="Sci. Data">
        <title>Chromosome-scale genome sequencing, assembly and annotation of six genomes from subfamily Leishmaniinae.</title>
        <authorList>
            <person name="Almutairi H."/>
            <person name="Urbaniak M.D."/>
            <person name="Bates M.D."/>
            <person name="Jariyapan N."/>
            <person name="Kwakye-Nuako G."/>
            <person name="Thomaz Soccol V."/>
            <person name="Al-Salem W.S."/>
            <person name="Dillon R.J."/>
            <person name="Bates P.A."/>
            <person name="Gatherer D."/>
        </authorList>
    </citation>
    <scope>NUCLEOTIDE SEQUENCE [LARGE SCALE GENOMIC DNA]</scope>
</reference>
<gene>
    <name evidence="1" type="ORF">LSCM1_03561</name>
</gene>
<evidence type="ECO:0000313" key="2">
    <source>
        <dbReference type="Proteomes" id="UP000673552"/>
    </source>
</evidence>
<sequence length="82" mass="9282">MEPRLTRKEVDVVLAEQELQGLLARLDYNLVMRHRTYSAHLDYVRKIHDMIRDMEGRVAALTPFHAPSGPGCSGESPFSETA</sequence>
<dbReference type="Proteomes" id="UP000673552">
    <property type="component" value="Unassembled WGS sequence"/>
</dbReference>
<accession>A0A836GX30</accession>
<dbReference type="KEGG" id="lmat:92513609"/>
<keyword evidence="2" id="KW-1185">Reference proteome</keyword>
<comment type="caution">
    <text evidence="1">The sequence shown here is derived from an EMBL/GenBank/DDBJ whole genome shotgun (WGS) entry which is preliminary data.</text>
</comment>
<dbReference type="RefSeq" id="XP_067177707.1">
    <property type="nucleotide sequence ID" value="XM_067321097.1"/>
</dbReference>
<protein>
    <submittedName>
        <fullName evidence="1">Uncharacterized protein</fullName>
    </submittedName>
</protein>